<dbReference type="Proteomes" id="UP001359308">
    <property type="component" value="Chromosome"/>
</dbReference>
<evidence type="ECO:0000313" key="2">
    <source>
        <dbReference type="EMBL" id="WWF00789.1"/>
    </source>
</evidence>
<feature type="transmembrane region" description="Helical" evidence="1">
    <location>
        <begin position="7"/>
        <end position="27"/>
    </location>
</feature>
<keyword evidence="1" id="KW-0472">Membrane</keyword>
<protein>
    <submittedName>
        <fullName evidence="2">Uncharacterized protein</fullName>
    </submittedName>
</protein>
<gene>
    <name evidence="3" type="ORF">N4J17_04470</name>
    <name evidence="2" type="ORF">N4J17_09865</name>
</gene>
<keyword evidence="1" id="KW-1133">Transmembrane helix</keyword>
<sequence length="132" mass="14741">MTVSFDFNFWTVLMFMMNFGVVAWVQVSNRSKAATDELKAVQKSASSETKTLEEKAMHRLGQHSERISALEMAAENAIKHDDLAAVHRRVDGLMTQLSRMEGQVGQMAGQVTQVLTNLDRLTGLMMHQGSKL</sequence>
<reference evidence="2 4" key="1">
    <citation type="submission" date="2022-09" db="EMBL/GenBank/DDBJ databases">
        <authorList>
            <person name="Giprobiosintez L."/>
        </authorList>
    </citation>
    <scope>NUCLEOTIDE SEQUENCE [LARGE SCALE GENOMIC DNA]</scope>
    <source>
        <strain evidence="2">VKPM-B-12549</strain>
        <strain evidence="4">VKPM-B-12549 (GBS-15)</strain>
    </source>
</reference>
<name>A0ABZ2F241_METCP</name>
<accession>A0ABZ2F241</accession>
<proteinExistence type="predicted"/>
<evidence type="ECO:0000313" key="4">
    <source>
        <dbReference type="Proteomes" id="UP001359308"/>
    </source>
</evidence>
<keyword evidence="1" id="KW-0812">Transmembrane</keyword>
<dbReference type="EMBL" id="CP104311">
    <property type="protein sequence ID" value="WWF02875.1"/>
    <property type="molecule type" value="Genomic_DNA"/>
</dbReference>
<dbReference type="Gene3D" id="1.20.5.340">
    <property type="match status" value="1"/>
</dbReference>
<dbReference type="RefSeq" id="WP_198321671.1">
    <property type="nucleotide sequence ID" value="NZ_CP104311.1"/>
</dbReference>
<keyword evidence="4" id="KW-1185">Reference proteome</keyword>
<organism evidence="2 4">
    <name type="scientific">Methylococcus capsulatus</name>
    <dbReference type="NCBI Taxonomy" id="414"/>
    <lineage>
        <taxon>Bacteria</taxon>
        <taxon>Pseudomonadati</taxon>
        <taxon>Pseudomonadota</taxon>
        <taxon>Gammaproteobacteria</taxon>
        <taxon>Methylococcales</taxon>
        <taxon>Methylococcaceae</taxon>
        <taxon>Methylococcus</taxon>
    </lineage>
</organism>
<evidence type="ECO:0000313" key="3">
    <source>
        <dbReference type="EMBL" id="WWF02875.1"/>
    </source>
</evidence>
<dbReference type="EMBL" id="CP104311">
    <property type="protein sequence ID" value="WWF00789.1"/>
    <property type="molecule type" value="Genomic_DNA"/>
</dbReference>
<evidence type="ECO:0000256" key="1">
    <source>
        <dbReference type="SAM" id="Phobius"/>
    </source>
</evidence>